<organism evidence="2 3">
    <name type="scientific">Dryococelus australis</name>
    <dbReference type="NCBI Taxonomy" id="614101"/>
    <lineage>
        <taxon>Eukaryota</taxon>
        <taxon>Metazoa</taxon>
        <taxon>Ecdysozoa</taxon>
        <taxon>Arthropoda</taxon>
        <taxon>Hexapoda</taxon>
        <taxon>Insecta</taxon>
        <taxon>Pterygota</taxon>
        <taxon>Neoptera</taxon>
        <taxon>Polyneoptera</taxon>
        <taxon>Phasmatodea</taxon>
        <taxon>Verophasmatodea</taxon>
        <taxon>Anareolatae</taxon>
        <taxon>Phasmatidae</taxon>
        <taxon>Eurycanthinae</taxon>
        <taxon>Dryococelus</taxon>
    </lineage>
</organism>
<protein>
    <submittedName>
        <fullName evidence="2">Uncharacterized protein</fullName>
    </submittedName>
</protein>
<feature type="compositionally biased region" description="Basic and acidic residues" evidence="1">
    <location>
        <begin position="17"/>
        <end position="36"/>
    </location>
</feature>
<accession>A0ABQ9HCJ0</accession>
<dbReference type="Proteomes" id="UP001159363">
    <property type="component" value="Chromosome 5"/>
</dbReference>
<evidence type="ECO:0000256" key="1">
    <source>
        <dbReference type="SAM" id="MobiDB-lite"/>
    </source>
</evidence>
<gene>
    <name evidence="2" type="ORF">PR048_018472</name>
</gene>
<keyword evidence="3" id="KW-1185">Reference proteome</keyword>
<name>A0ABQ9HCJ0_9NEOP</name>
<evidence type="ECO:0000313" key="3">
    <source>
        <dbReference type="Proteomes" id="UP001159363"/>
    </source>
</evidence>
<comment type="caution">
    <text evidence="2">The sequence shown here is derived from an EMBL/GenBank/DDBJ whole genome shotgun (WGS) entry which is preliminary data.</text>
</comment>
<reference evidence="2 3" key="1">
    <citation type="submission" date="2023-02" db="EMBL/GenBank/DDBJ databases">
        <title>LHISI_Scaffold_Assembly.</title>
        <authorList>
            <person name="Stuart O.P."/>
            <person name="Cleave R."/>
            <person name="Magrath M.J.L."/>
            <person name="Mikheyev A.S."/>
        </authorList>
    </citation>
    <scope>NUCLEOTIDE SEQUENCE [LARGE SCALE GENOMIC DNA]</scope>
    <source>
        <strain evidence="2">Daus_M_001</strain>
        <tissue evidence="2">Leg muscle</tissue>
    </source>
</reference>
<evidence type="ECO:0000313" key="2">
    <source>
        <dbReference type="EMBL" id="KAJ8881984.1"/>
    </source>
</evidence>
<sequence>MSAYTRQKAKSKYRNSTRFERVSQKQSSDTHKTPFDGVKRCRERKQTIKSSERVNVDVLTQNKRPLVAISDLVGNHLVFRQQHSEIGVSPARAGAGEQPPWPALPSGAYRKPIWSDAHTSPPAARFPRPGARLRPANWRQRVVRLFSPPPSRRFVYCRRSVRVSCRNFVFSQVTNEARWSAEREFRTHLCYDWFTAQAVLGGRPPKCWPHAVLFNSELKKGRMSTRRCGRRSLIPGVGAVVRPFSPFRVLLAARVSIRRGDGRRHAGDDALSYIGTNRNLSVQHWFMRLRNLVSAANDVLPHVGNLSHWTVCSAVYSAGHSSCTVRAIQATSCATSHVEETVTERKRGSVKGDLGTRIEYQFASTHKALNWRVVFPSSTRFCRSRAISGEGDIAAGVPPVEQQPWECVTGSDWLAVRGTLAANIPARAYIPPLHPLPAMQPQAACHRLDRRGTQLSRNTFTVTSDFSKALMTFHVRDIPPPLANKALPSLENYTKGTTHRILTPACYQQVLSLLEFRDVDEDCELRCSAWTFSRACKSTAWRHQLASEVPGPNSARTSLMFTLPNPETSISLPIRPSDFCDVADVDRRAGLYNLAPARRINATRCADLLLTRTIAQCKQDRDLMTLRVGLAPGVFHAFTRSFLPDHLVLCAGLCALSRDAVSSADFFSAAKRVLRSTLPDLTTPFSPAPLFAVRRFRQCARALRATETCFVASTNMQTTELAFSISVCDAAVH</sequence>
<proteinExistence type="predicted"/>
<dbReference type="EMBL" id="JARBHB010000006">
    <property type="protein sequence ID" value="KAJ8881984.1"/>
    <property type="molecule type" value="Genomic_DNA"/>
</dbReference>
<feature type="region of interest" description="Disordered" evidence="1">
    <location>
        <begin position="1"/>
        <end position="36"/>
    </location>
</feature>